<organism evidence="1 2">
    <name type="scientific">Phytophthora fragariaefolia</name>
    <dbReference type="NCBI Taxonomy" id="1490495"/>
    <lineage>
        <taxon>Eukaryota</taxon>
        <taxon>Sar</taxon>
        <taxon>Stramenopiles</taxon>
        <taxon>Oomycota</taxon>
        <taxon>Peronosporomycetes</taxon>
        <taxon>Peronosporales</taxon>
        <taxon>Peronosporaceae</taxon>
        <taxon>Phytophthora</taxon>
    </lineage>
</organism>
<comment type="caution">
    <text evidence="1">The sequence shown here is derived from an EMBL/GenBank/DDBJ whole genome shotgun (WGS) entry which is preliminary data.</text>
</comment>
<dbReference type="SUPFAM" id="SSF81665">
    <property type="entry name" value="Calcium ATPase, transmembrane domain M"/>
    <property type="match status" value="1"/>
</dbReference>
<dbReference type="Proteomes" id="UP001165121">
    <property type="component" value="Unassembled WGS sequence"/>
</dbReference>
<evidence type="ECO:0000313" key="2">
    <source>
        <dbReference type="Proteomes" id="UP001165121"/>
    </source>
</evidence>
<sequence length="75" mass="8094">MMLTSASTTLKPRALPVTAIPEGLPAVIPTCLTLGSKFLSKSLENNLRPTESISKLTLGLIELKACENQVWAPRM</sequence>
<gene>
    <name evidence="1" type="ORF">Pfra01_000209100</name>
</gene>
<protein>
    <submittedName>
        <fullName evidence="1">Unnamed protein product</fullName>
    </submittedName>
</protein>
<accession>A0A9W6TPM2</accession>
<dbReference type="AlphaFoldDB" id="A0A9W6TPM2"/>
<keyword evidence="2" id="KW-1185">Reference proteome</keyword>
<evidence type="ECO:0000313" key="1">
    <source>
        <dbReference type="EMBL" id="GMF19606.1"/>
    </source>
</evidence>
<proteinExistence type="predicted"/>
<reference evidence="1" key="1">
    <citation type="submission" date="2023-04" db="EMBL/GenBank/DDBJ databases">
        <title>Phytophthora fragariaefolia NBRC 109709.</title>
        <authorList>
            <person name="Ichikawa N."/>
            <person name="Sato H."/>
            <person name="Tonouchi N."/>
        </authorList>
    </citation>
    <scope>NUCLEOTIDE SEQUENCE</scope>
    <source>
        <strain evidence="1">NBRC 109709</strain>
    </source>
</reference>
<dbReference type="InterPro" id="IPR023298">
    <property type="entry name" value="ATPase_P-typ_TM_dom_sf"/>
</dbReference>
<dbReference type="OrthoDB" id="3352408at2759"/>
<name>A0A9W6TPM2_9STRA</name>
<dbReference type="EMBL" id="BSXT01000167">
    <property type="protein sequence ID" value="GMF19606.1"/>
    <property type="molecule type" value="Genomic_DNA"/>
</dbReference>